<evidence type="ECO:0008006" key="4">
    <source>
        <dbReference type="Google" id="ProtNLM"/>
    </source>
</evidence>
<dbReference type="PANTHER" id="PTHR13510:SF44">
    <property type="entry name" value="RABENOSYN-5"/>
    <property type="match status" value="1"/>
</dbReference>
<proteinExistence type="predicted"/>
<accession>A0AAV1UW47</accession>
<gene>
    <name evidence="2" type="ORF">PM001_LOCUS22860</name>
</gene>
<reference evidence="2" key="1">
    <citation type="submission" date="2024-01" db="EMBL/GenBank/DDBJ databases">
        <authorList>
            <person name="Webb A."/>
        </authorList>
    </citation>
    <scope>NUCLEOTIDE SEQUENCE</scope>
    <source>
        <strain evidence="2">Pm1</strain>
    </source>
</reference>
<dbReference type="InterPro" id="IPR011011">
    <property type="entry name" value="Znf_FYVE_PHD"/>
</dbReference>
<dbReference type="InterPro" id="IPR023393">
    <property type="entry name" value="START-like_dom_sf"/>
</dbReference>
<dbReference type="Gene3D" id="3.30.530.20">
    <property type="match status" value="1"/>
</dbReference>
<feature type="region of interest" description="Disordered" evidence="1">
    <location>
        <begin position="1"/>
        <end position="21"/>
    </location>
</feature>
<evidence type="ECO:0000313" key="3">
    <source>
        <dbReference type="Proteomes" id="UP001162060"/>
    </source>
</evidence>
<evidence type="ECO:0000313" key="2">
    <source>
        <dbReference type="EMBL" id="CAK7937710.1"/>
    </source>
</evidence>
<evidence type="ECO:0000256" key="1">
    <source>
        <dbReference type="SAM" id="MobiDB-lite"/>
    </source>
</evidence>
<dbReference type="AlphaFoldDB" id="A0AAV1UW47"/>
<organism evidence="2 3">
    <name type="scientific">Peronospora matthiolae</name>
    <dbReference type="NCBI Taxonomy" id="2874970"/>
    <lineage>
        <taxon>Eukaryota</taxon>
        <taxon>Sar</taxon>
        <taxon>Stramenopiles</taxon>
        <taxon>Oomycota</taxon>
        <taxon>Peronosporomycetes</taxon>
        <taxon>Peronosporales</taxon>
        <taxon>Peronosporaceae</taxon>
        <taxon>Peronospora</taxon>
    </lineage>
</organism>
<dbReference type="SUPFAM" id="SSF55961">
    <property type="entry name" value="Bet v1-like"/>
    <property type="match status" value="1"/>
</dbReference>
<dbReference type="Proteomes" id="UP001162060">
    <property type="component" value="Unassembled WGS sequence"/>
</dbReference>
<dbReference type="InterPro" id="IPR052727">
    <property type="entry name" value="Rab4/Rab5_effector"/>
</dbReference>
<protein>
    <recommendedName>
        <fullName evidence="4">FYVE-type domain-containing protein</fullName>
    </recommendedName>
</protein>
<comment type="caution">
    <text evidence="2">The sequence shown here is derived from an EMBL/GenBank/DDBJ whole genome shotgun (WGS) entry which is preliminary data.</text>
</comment>
<dbReference type="EMBL" id="CAKLBY020000227">
    <property type="protein sequence ID" value="CAK7937710.1"/>
    <property type="molecule type" value="Genomic_DNA"/>
</dbReference>
<dbReference type="SUPFAM" id="SSF57903">
    <property type="entry name" value="FYVE/PHD zinc finger"/>
    <property type="match status" value="1"/>
</dbReference>
<name>A0AAV1UW47_9STRA</name>
<dbReference type="PANTHER" id="PTHR13510">
    <property type="entry name" value="FYVE-FINGER-CONTAINING RAB5 EFFECTOR PROTEIN RABENOSYN-5-RELATED"/>
    <property type="match status" value="1"/>
</dbReference>
<sequence length="450" mass="49599">MAASLPQRYPINEPDKSRRATVPADLRCRAQSIPVPARSTKNIALIRVPDGEAQAFRHLAHSIISRTLAHETEYHRMQRPKLDQCDWKLLKRHSDLSIYKRRVAKQQGQGHATRPSVVCVGSIPGQLEDILFGLHAKTRDEMQVVLPFLSKGYVDCALLAKLEEGSLTDPYRQLALKWHRSDAFSEAKLLKDRDLCILESMGISTDAQGERYAYYLMQSVDYTGCPPPLETSDVIRANVMVCCIYRQLPGHHFVNVYAKGMFDLGGGVPNYLVYNTSSSLIFSVLSATDCAEAKRLTLLALKRAECSVYSSTDELSSFDLEAVEDTSESTRSGVSDSTSTVSSGIAAMSPSISRLLFTGSWTTGQLKRRQSGATSCCVCSKRPVLASITGATHRTCGVCLRGVCSKCYVKRQLLAHQQSVPVVCCKSCLLKAKQLQVSPLDPCPTLSIER</sequence>